<organism evidence="1 2">
    <name type="scientific">Streptococcus mitis SK1080</name>
    <dbReference type="NCBI Taxonomy" id="1008453"/>
    <lineage>
        <taxon>Bacteria</taxon>
        <taxon>Bacillati</taxon>
        <taxon>Bacillota</taxon>
        <taxon>Bacilli</taxon>
        <taxon>Lactobacillales</taxon>
        <taxon>Streptococcaceae</taxon>
        <taxon>Streptococcus</taxon>
        <taxon>Streptococcus mitis group</taxon>
    </lineage>
</organism>
<gene>
    <name evidence="1" type="ORF">HMPREF9957_0194</name>
</gene>
<dbReference type="EMBL" id="AFQV01000032">
    <property type="protein sequence ID" value="EGP65153.1"/>
    <property type="molecule type" value="Genomic_DNA"/>
</dbReference>
<proteinExistence type="predicted"/>
<dbReference type="AlphaFoldDB" id="F9HQ31"/>
<dbReference type="Proteomes" id="UP000004568">
    <property type="component" value="Unassembled WGS sequence"/>
</dbReference>
<comment type="caution">
    <text evidence="1">The sequence shown here is derived from an EMBL/GenBank/DDBJ whole genome shotgun (WGS) entry which is preliminary data.</text>
</comment>
<accession>F9HQ31</accession>
<name>F9HQ31_STRMT</name>
<evidence type="ECO:0000313" key="2">
    <source>
        <dbReference type="Proteomes" id="UP000004568"/>
    </source>
</evidence>
<reference evidence="1 2" key="1">
    <citation type="submission" date="2011-05" db="EMBL/GenBank/DDBJ databases">
        <authorList>
            <person name="Durkin A.S."/>
            <person name="Radune D."/>
            <person name="Hostetler J."/>
            <person name="Torralba M."/>
            <person name="Gillis M."/>
            <person name="Methe B."/>
            <person name="Sutton G."/>
            <person name="Nelson K.E."/>
        </authorList>
    </citation>
    <scope>NUCLEOTIDE SEQUENCE [LARGE SCALE GENOMIC DNA]</scope>
    <source>
        <strain evidence="1 2">SK1080</strain>
    </source>
</reference>
<protein>
    <submittedName>
        <fullName evidence="1">Uncharacterized protein</fullName>
    </submittedName>
</protein>
<evidence type="ECO:0000313" key="1">
    <source>
        <dbReference type="EMBL" id="EGP65153.1"/>
    </source>
</evidence>
<sequence>MSLFYGIRRKKMRIHDFNNRIEEIKKDVLESPQEYIKLLEVIGNNHW</sequence>